<dbReference type="OrthoDB" id="115781at2759"/>
<keyword evidence="5 8" id="KW-0472">Membrane</keyword>
<feature type="region of interest" description="Disordered" evidence="7">
    <location>
        <begin position="274"/>
        <end position="311"/>
    </location>
</feature>
<feature type="domain" description="TM7S3/TM198-like" evidence="9">
    <location>
        <begin position="50"/>
        <end position="246"/>
    </location>
</feature>
<evidence type="ECO:0000256" key="5">
    <source>
        <dbReference type="ARBA" id="ARBA00023136"/>
    </source>
</evidence>
<evidence type="ECO:0000256" key="8">
    <source>
        <dbReference type="SAM" id="Phobius"/>
    </source>
</evidence>
<evidence type="ECO:0000256" key="4">
    <source>
        <dbReference type="ARBA" id="ARBA00022989"/>
    </source>
</evidence>
<feature type="transmembrane region" description="Helical" evidence="8">
    <location>
        <begin position="70"/>
        <end position="87"/>
    </location>
</feature>
<evidence type="ECO:0000259" key="9">
    <source>
        <dbReference type="Pfam" id="PF13886"/>
    </source>
</evidence>
<feature type="transmembrane region" description="Helical" evidence="8">
    <location>
        <begin position="153"/>
        <end position="170"/>
    </location>
</feature>
<dbReference type="EMBL" id="CAJFCJ010000014">
    <property type="protein sequence ID" value="CAD5121685.1"/>
    <property type="molecule type" value="Genomic_DNA"/>
</dbReference>
<organism evidence="10 11">
    <name type="scientific">Dimorphilus gyrociliatus</name>
    <dbReference type="NCBI Taxonomy" id="2664684"/>
    <lineage>
        <taxon>Eukaryota</taxon>
        <taxon>Metazoa</taxon>
        <taxon>Spiralia</taxon>
        <taxon>Lophotrochozoa</taxon>
        <taxon>Annelida</taxon>
        <taxon>Polychaeta</taxon>
        <taxon>Polychaeta incertae sedis</taxon>
        <taxon>Dinophilidae</taxon>
        <taxon>Dimorphilus</taxon>
    </lineage>
</organism>
<feature type="transmembrane region" description="Helical" evidence="8">
    <location>
        <begin position="126"/>
        <end position="147"/>
    </location>
</feature>
<feature type="transmembrane region" description="Helical" evidence="8">
    <location>
        <begin position="225"/>
        <end position="246"/>
    </location>
</feature>
<evidence type="ECO:0000256" key="7">
    <source>
        <dbReference type="SAM" id="MobiDB-lite"/>
    </source>
</evidence>
<evidence type="ECO:0000256" key="1">
    <source>
        <dbReference type="ARBA" id="ARBA00004141"/>
    </source>
</evidence>
<dbReference type="Pfam" id="PF13886">
    <property type="entry name" value="TM7S3_TM198"/>
    <property type="match status" value="1"/>
</dbReference>
<dbReference type="GO" id="GO:0005886">
    <property type="term" value="C:plasma membrane"/>
    <property type="evidence" value="ECO:0007669"/>
    <property type="project" value="TreeGrafter"/>
</dbReference>
<dbReference type="InterPro" id="IPR040236">
    <property type="entry name" value="TMEM198"/>
</dbReference>
<dbReference type="AlphaFoldDB" id="A0A7I8W1F2"/>
<sequence length="357" mass="39399">MSSGSANVSRVRPTDPTFISSTLQSSTIDIERDSCLFGIVEYDVIPAAACAICAIFGLLYTFFGYKFFKAVMFITGLMLGGSLTWLICKNAEAEVLGTGGAIGISFAAGLMTGLITMLLEMVGLFITGFVLGGLLGISTLVSILYLAPEPLSRWSSLGLILGIGLLFALSTLYWKRALVIVGTSGTGAFLLTISLDYFVEEFRAVKIIPAALHQLKDDPKPELCWISWVLLIFWPFATLIGIVIQFRVTSKTKKERSTVVRGRKQKRITVKSARVYRPTNPARSHRPMQPVARQQQQQQQQPPYNNSGGSANRYRQLYQVRRFNGDVISQCGIENIRHELSPAMRTVLERSRSVSQA</sequence>
<evidence type="ECO:0000256" key="2">
    <source>
        <dbReference type="ARBA" id="ARBA00006244"/>
    </source>
</evidence>
<dbReference type="PANTHER" id="PTHR31247">
    <property type="entry name" value="TRANSMEMBRANE PROTEIN 198 FAMILY MEMBER"/>
    <property type="match status" value="1"/>
</dbReference>
<evidence type="ECO:0000256" key="3">
    <source>
        <dbReference type="ARBA" id="ARBA00022692"/>
    </source>
</evidence>
<keyword evidence="4 8" id="KW-1133">Transmembrane helix</keyword>
<accession>A0A7I8W1F2</accession>
<gene>
    <name evidence="10" type="ORF">DGYR_LOCUS9602</name>
</gene>
<keyword evidence="11" id="KW-1185">Reference proteome</keyword>
<protein>
    <recommendedName>
        <fullName evidence="6">Transmembrane protein 198</fullName>
    </recommendedName>
</protein>
<evidence type="ECO:0000313" key="11">
    <source>
        <dbReference type="Proteomes" id="UP000549394"/>
    </source>
</evidence>
<comment type="similarity">
    <text evidence="2">Belongs to the TMEM198 family.</text>
</comment>
<feature type="transmembrane region" description="Helical" evidence="8">
    <location>
        <begin position="177"/>
        <end position="199"/>
    </location>
</feature>
<dbReference type="InterPro" id="IPR025256">
    <property type="entry name" value="TM7S3/TM198-like_dom"/>
</dbReference>
<feature type="transmembrane region" description="Helical" evidence="8">
    <location>
        <begin position="99"/>
        <end position="119"/>
    </location>
</feature>
<dbReference type="Proteomes" id="UP000549394">
    <property type="component" value="Unassembled WGS sequence"/>
</dbReference>
<comment type="caution">
    <text evidence="10">The sequence shown here is derived from an EMBL/GenBank/DDBJ whole genome shotgun (WGS) entry which is preliminary data.</text>
</comment>
<feature type="transmembrane region" description="Helical" evidence="8">
    <location>
        <begin position="44"/>
        <end position="63"/>
    </location>
</feature>
<comment type="subcellular location">
    <subcellularLocation>
        <location evidence="1">Membrane</location>
        <topology evidence="1">Multi-pass membrane protein</topology>
    </subcellularLocation>
</comment>
<proteinExistence type="inferred from homology"/>
<dbReference type="PANTHER" id="PTHR31247:SF5">
    <property type="entry name" value="DUF4203 DOMAIN-CONTAINING PROTEIN"/>
    <property type="match status" value="1"/>
</dbReference>
<keyword evidence="3 8" id="KW-0812">Transmembrane</keyword>
<evidence type="ECO:0000313" key="10">
    <source>
        <dbReference type="EMBL" id="CAD5121685.1"/>
    </source>
</evidence>
<reference evidence="10 11" key="1">
    <citation type="submission" date="2020-08" db="EMBL/GenBank/DDBJ databases">
        <authorList>
            <person name="Hejnol A."/>
        </authorList>
    </citation>
    <scope>NUCLEOTIDE SEQUENCE [LARGE SCALE GENOMIC DNA]</scope>
</reference>
<name>A0A7I8W1F2_9ANNE</name>
<evidence type="ECO:0000256" key="6">
    <source>
        <dbReference type="ARBA" id="ARBA00049737"/>
    </source>
</evidence>